<dbReference type="Proteomes" id="UP001412239">
    <property type="component" value="Unassembled WGS sequence"/>
</dbReference>
<sequence>MSSLSFTPVALFGGAIRAAIPQNFRDAADFRQVPDTQEVYVSMEEGVDISVVIDLNQRVQAPSDVEALDIHFQDVADDQGRSFAVVSKETITLPKMADKPTYMLTGTISSRPSEDPECFVGILMTLVRLPQQTTDMLITVNIPFSTSELVRAEKYLVSPRVRTTGGGGEKSQLLRLGMAVLEGVLREFEVLDWGLFLEDVPEEEVHGDVEMEGVRAA</sequence>
<keyword evidence="3" id="KW-0653">Protein transport</keyword>
<evidence type="ECO:0000313" key="4">
    <source>
        <dbReference type="EMBL" id="CUS13294.1"/>
    </source>
</evidence>
<dbReference type="AlphaFoldDB" id="A0A292Q1J0"/>
<protein>
    <recommendedName>
        <fullName evidence="6">Mog1p/PsbP-like protein</fullName>
    </recommendedName>
</protein>
<keyword evidence="2" id="KW-0813">Transport</keyword>
<dbReference type="GO" id="GO:0005634">
    <property type="term" value="C:nucleus"/>
    <property type="evidence" value="ECO:0007669"/>
    <property type="project" value="TreeGrafter"/>
</dbReference>
<dbReference type="PANTHER" id="PTHR15837:SF0">
    <property type="entry name" value="RAN GUANINE NUCLEOTIDE RELEASE FACTOR"/>
    <property type="match status" value="1"/>
</dbReference>
<evidence type="ECO:0000313" key="5">
    <source>
        <dbReference type="Proteomes" id="UP001412239"/>
    </source>
</evidence>
<organism evidence="4 5">
    <name type="scientific">Tuber aestivum</name>
    <name type="common">summer truffle</name>
    <dbReference type="NCBI Taxonomy" id="59557"/>
    <lineage>
        <taxon>Eukaryota</taxon>
        <taxon>Fungi</taxon>
        <taxon>Dikarya</taxon>
        <taxon>Ascomycota</taxon>
        <taxon>Pezizomycotina</taxon>
        <taxon>Pezizomycetes</taxon>
        <taxon>Pezizales</taxon>
        <taxon>Tuberaceae</taxon>
        <taxon>Tuber</taxon>
    </lineage>
</organism>
<evidence type="ECO:0000256" key="2">
    <source>
        <dbReference type="ARBA" id="ARBA00022448"/>
    </source>
</evidence>
<accession>A0A292Q1J0</accession>
<dbReference type="Gene3D" id="3.40.1000.10">
    <property type="entry name" value="Mog1/PsbP, alpha/beta/alpha sandwich"/>
    <property type="match status" value="1"/>
</dbReference>
<evidence type="ECO:0000256" key="1">
    <source>
        <dbReference type="ARBA" id="ARBA00010307"/>
    </source>
</evidence>
<dbReference type="PANTHER" id="PTHR15837">
    <property type="entry name" value="RAN GUANINE NUCLEOTIDE RELEASE FACTOR"/>
    <property type="match status" value="1"/>
</dbReference>
<evidence type="ECO:0008006" key="6">
    <source>
        <dbReference type="Google" id="ProtNLM"/>
    </source>
</evidence>
<dbReference type="GO" id="GO:0006606">
    <property type="term" value="P:protein import into nucleus"/>
    <property type="evidence" value="ECO:0007669"/>
    <property type="project" value="TreeGrafter"/>
</dbReference>
<keyword evidence="5" id="KW-1185">Reference proteome</keyword>
<dbReference type="InterPro" id="IPR016123">
    <property type="entry name" value="Mog1/PsbP_a/b/a-sand"/>
</dbReference>
<reference evidence="4" key="1">
    <citation type="submission" date="2015-10" db="EMBL/GenBank/DDBJ databases">
        <authorList>
            <person name="Regsiter A."/>
            <person name="william w."/>
        </authorList>
    </citation>
    <scope>NUCLEOTIDE SEQUENCE</scope>
    <source>
        <strain evidence="4">Montdore</strain>
    </source>
</reference>
<dbReference type="Pfam" id="PF04603">
    <property type="entry name" value="Mog1"/>
    <property type="match status" value="1"/>
</dbReference>
<dbReference type="InterPro" id="IPR007681">
    <property type="entry name" value="Mog1"/>
</dbReference>
<dbReference type="SUPFAM" id="SSF55724">
    <property type="entry name" value="Mog1p/PsbP-like"/>
    <property type="match status" value="1"/>
</dbReference>
<comment type="similarity">
    <text evidence="1">Belongs to the MOG1 family.</text>
</comment>
<name>A0A292Q1J0_9PEZI</name>
<gene>
    <name evidence="4" type="ORF">GSTUAT00002533001</name>
</gene>
<proteinExistence type="inferred from homology"/>
<evidence type="ECO:0000256" key="3">
    <source>
        <dbReference type="ARBA" id="ARBA00022927"/>
    </source>
</evidence>
<dbReference type="EMBL" id="LN890974">
    <property type="protein sequence ID" value="CUS13294.1"/>
    <property type="molecule type" value="Genomic_DNA"/>
</dbReference>
<dbReference type="GO" id="GO:0005085">
    <property type="term" value="F:guanyl-nucleotide exchange factor activity"/>
    <property type="evidence" value="ECO:0007669"/>
    <property type="project" value="TreeGrafter"/>
</dbReference>
<dbReference type="GO" id="GO:0031267">
    <property type="term" value="F:small GTPase binding"/>
    <property type="evidence" value="ECO:0007669"/>
    <property type="project" value="TreeGrafter"/>
</dbReference>